<evidence type="ECO:0000256" key="2">
    <source>
        <dbReference type="ARBA" id="ARBA00006737"/>
    </source>
</evidence>
<evidence type="ECO:0000256" key="5">
    <source>
        <dbReference type="ARBA" id="ARBA00022846"/>
    </source>
</evidence>
<dbReference type="GO" id="GO:0005929">
    <property type="term" value="C:cilium"/>
    <property type="evidence" value="ECO:0007669"/>
    <property type="project" value="TreeGrafter"/>
</dbReference>
<name>A0AAJ6YQG0_9HYME</name>
<evidence type="ECO:0000256" key="9">
    <source>
        <dbReference type="SAM" id="Coils"/>
    </source>
</evidence>
<keyword evidence="8" id="KW-0966">Cell projection</keyword>
<evidence type="ECO:0000256" key="1">
    <source>
        <dbReference type="ARBA" id="ARBA00004611"/>
    </source>
</evidence>
<keyword evidence="6" id="KW-0969">Cilium</keyword>
<reference evidence="11" key="1">
    <citation type="submission" date="2025-08" db="UniProtKB">
        <authorList>
            <consortium name="RefSeq"/>
        </authorList>
    </citation>
    <scope>IDENTIFICATION</scope>
</reference>
<evidence type="ECO:0000256" key="8">
    <source>
        <dbReference type="ARBA" id="ARBA00023273"/>
    </source>
</evidence>
<dbReference type="GeneID" id="105365827"/>
<feature type="coiled-coil region" evidence="9">
    <location>
        <begin position="225"/>
        <end position="270"/>
    </location>
</feature>
<dbReference type="PANTHER" id="PTHR21648:SF0">
    <property type="entry name" value="RADIAL SPOKE HEAD PROTEIN 3 HOMOLOG"/>
    <property type="match status" value="1"/>
</dbReference>
<proteinExistence type="inferred from homology"/>
<accession>A0AAJ6YQG0</accession>
<keyword evidence="10" id="KW-1185">Reference proteome</keyword>
<dbReference type="KEGG" id="csol:105365827"/>
<organism evidence="10 11">
    <name type="scientific">Ceratosolen solmsi marchali</name>
    <dbReference type="NCBI Taxonomy" id="326594"/>
    <lineage>
        <taxon>Eukaryota</taxon>
        <taxon>Metazoa</taxon>
        <taxon>Ecdysozoa</taxon>
        <taxon>Arthropoda</taxon>
        <taxon>Hexapoda</taxon>
        <taxon>Insecta</taxon>
        <taxon>Pterygota</taxon>
        <taxon>Neoptera</taxon>
        <taxon>Endopterygota</taxon>
        <taxon>Hymenoptera</taxon>
        <taxon>Apocrita</taxon>
        <taxon>Proctotrupomorpha</taxon>
        <taxon>Chalcidoidea</taxon>
        <taxon>Agaonidae</taxon>
        <taxon>Agaoninae</taxon>
        <taxon>Ceratosolen</taxon>
    </lineage>
</organism>
<gene>
    <name evidence="11" type="primary">LOC105365827</name>
</gene>
<evidence type="ECO:0000256" key="6">
    <source>
        <dbReference type="ARBA" id="ARBA00023069"/>
    </source>
</evidence>
<evidence type="ECO:0000256" key="4">
    <source>
        <dbReference type="ARBA" id="ARBA00022553"/>
    </source>
</evidence>
<dbReference type="Proteomes" id="UP000695007">
    <property type="component" value="Unplaced"/>
</dbReference>
<evidence type="ECO:0000256" key="3">
    <source>
        <dbReference type="ARBA" id="ARBA00022490"/>
    </source>
</evidence>
<evidence type="ECO:0000313" key="11">
    <source>
        <dbReference type="RefSeq" id="XP_011502387.1"/>
    </source>
</evidence>
<evidence type="ECO:0000313" key="10">
    <source>
        <dbReference type="Proteomes" id="UP000695007"/>
    </source>
</evidence>
<dbReference type="RefSeq" id="XP_011502387.1">
    <property type="nucleotide sequence ID" value="XM_011504085.1"/>
</dbReference>
<keyword evidence="3" id="KW-0963">Cytoplasm</keyword>
<dbReference type="PANTHER" id="PTHR21648">
    <property type="entry name" value="FLAGELLAR RADIAL SPOKE PROTEIN 3"/>
    <property type="match status" value="1"/>
</dbReference>
<protein>
    <submittedName>
        <fullName evidence="11">Radial spoke head protein 3 homolog B</fullName>
    </submittedName>
</protein>
<comment type="similarity">
    <text evidence="2">Belongs to the flagellar radial spoke RSP3 family.</text>
</comment>
<keyword evidence="4" id="KW-0597">Phosphoprotein</keyword>
<comment type="subcellular location">
    <subcellularLocation>
        <location evidence="1">Cytoplasm</location>
        <location evidence="1">Cytoskeleton</location>
        <location evidence="1">Flagellum axoneme</location>
    </subcellularLocation>
</comment>
<dbReference type="CTD" id="83861"/>
<dbReference type="InterPro" id="IPR009290">
    <property type="entry name" value="Radial_spoke_3"/>
</dbReference>
<evidence type="ECO:0000256" key="7">
    <source>
        <dbReference type="ARBA" id="ARBA00023212"/>
    </source>
</evidence>
<dbReference type="AlphaFoldDB" id="A0AAJ6YQG0"/>
<sequence>MKTQYCPLCNRGGLSVRNDTVKFDNLHSCKYLLTPVTAESLTNLQKKCQTMNHPQIFGNLTFNQRLMRNNIFSTPVVMDCEKAQVKKYIEMKKRQSVRKYDELKVLNAKLVRIGTPPLITGRKHEPVQTELFLEELFEKPDESEVALQTDYFLNKPSTPLYCSTKMGQDASTQIESGDLFDYDVEIQPILEVLVNKTIEQALIEVLEEEEIATLREQQRKFLELRAVEKAEQQRLEEQDRRLREEKNRRVKQYEEGIKKQQETKERVAAAVLLTGYIAELLPIVLEGLKISGFLLDEIKTDVQQEFMPWLMKELKKEIGTMIQSRSILEELVKKIIKNRFKIYTQLGDEYDASRKLKVKSLENICKEEEY</sequence>
<keyword evidence="9" id="KW-0175">Coiled coil</keyword>
<dbReference type="Pfam" id="PF06098">
    <property type="entry name" value="Radial_spoke_3"/>
    <property type="match status" value="1"/>
</dbReference>
<keyword evidence="5" id="KW-0282">Flagellum</keyword>
<keyword evidence="7" id="KW-0206">Cytoskeleton</keyword>